<proteinExistence type="predicted"/>
<protein>
    <submittedName>
        <fullName evidence="1">Uncharacterized protein</fullName>
    </submittedName>
</protein>
<name>A0A392T3P6_9FABA</name>
<organism evidence="1 2">
    <name type="scientific">Trifolium medium</name>
    <dbReference type="NCBI Taxonomy" id="97028"/>
    <lineage>
        <taxon>Eukaryota</taxon>
        <taxon>Viridiplantae</taxon>
        <taxon>Streptophyta</taxon>
        <taxon>Embryophyta</taxon>
        <taxon>Tracheophyta</taxon>
        <taxon>Spermatophyta</taxon>
        <taxon>Magnoliopsida</taxon>
        <taxon>eudicotyledons</taxon>
        <taxon>Gunneridae</taxon>
        <taxon>Pentapetalae</taxon>
        <taxon>rosids</taxon>
        <taxon>fabids</taxon>
        <taxon>Fabales</taxon>
        <taxon>Fabaceae</taxon>
        <taxon>Papilionoideae</taxon>
        <taxon>50 kb inversion clade</taxon>
        <taxon>NPAAA clade</taxon>
        <taxon>Hologalegina</taxon>
        <taxon>IRL clade</taxon>
        <taxon>Trifolieae</taxon>
        <taxon>Trifolium</taxon>
    </lineage>
</organism>
<reference evidence="1 2" key="1">
    <citation type="journal article" date="2018" name="Front. Plant Sci.">
        <title>Red Clover (Trifolium pratense) and Zigzag Clover (T. medium) - A Picture of Genomic Similarities and Differences.</title>
        <authorList>
            <person name="Dluhosova J."/>
            <person name="Istvanek J."/>
            <person name="Nedelnik J."/>
            <person name="Repkova J."/>
        </authorList>
    </citation>
    <scope>NUCLEOTIDE SEQUENCE [LARGE SCALE GENOMIC DNA]</scope>
    <source>
        <strain evidence="2">cv. 10/8</strain>
        <tissue evidence="1">Leaf</tissue>
    </source>
</reference>
<dbReference type="EMBL" id="LXQA010500444">
    <property type="protein sequence ID" value="MCI55708.1"/>
    <property type="molecule type" value="Genomic_DNA"/>
</dbReference>
<evidence type="ECO:0000313" key="2">
    <source>
        <dbReference type="Proteomes" id="UP000265520"/>
    </source>
</evidence>
<accession>A0A392T3P6</accession>
<comment type="caution">
    <text evidence="1">The sequence shown here is derived from an EMBL/GenBank/DDBJ whole genome shotgun (WGS) entry which is preliminary data.</text>
</comment>
<dbReference type="Proteomes" id="UP000265520">
    <property type="component" value="Unassembled WGS sequence"/>
</dbReference>
<dbReference type="AlphaFoldDB" id="A0A392T3P6"/>
<keyword evidence="2" id="KW-1185">Reference proteome</keyword>
<sequence length="65" mass="7685">GQHYRTRHFFRSRNMEKFFITDVGGQLPKTIFLVLRPWSRCLQPNLSSNDIGYFLHLLLYMGAPV</sequence>
<evidence type="ECO:0000313" key="1">
    <source>
        <dbReference type="EMBL" id="MCI55708.1"/>
    </source>
</evidence>
<feature type="non-terminal residue" evidence="1">
    <location>
        <position position="1"/>
    </location>
</feature>